<feature type="compositionally biased region" description="Polar residues" evidence="2">
    <location>
        <begin position="1474"/>
        <end position="1483"/>
    </location>
</feature>
<organism evidence="3 4">
    <name type="scientific">Triparma laevis f. longispina</name>
    <dbReference type="NCBI Taxonomy" id="1714387"/>
    <lineage>
        <taxon>Eukaryota</taxon>
        <taxon>Sar</taxon>
        <taxon>Stramenopiles</taxon>
        <taxon>Ochrophyta</taxon>
        <taxon>Bolidophyceae</taxon>
        <taxon>Parmales</taxon>
        <taxon>Triparmaceae</taxon>
        <taxon>Triparma</taxon>
    </lineage>
</organism>
<name>A0A9W7FSY6_9STRA</name>
<gene>
    <name evidence="3" type="ORF">TrLO_g3643</name>
</gene>
<dbReference type="OrthoDB" id="199262at2759"/>
<sequence length="2127" mass="235312">MSRDNPVTNIIYSSGILNLTIKILSLFSIHLSPQTVKVNIIDPDHLERLNTSATFTTPSVYVNMSLNSSYVLDFKIQCDSQQSPIISAGSSAVKFSNSSTNGMFIIGRWLFNQAKMSDTSRPVLVPELIELLVPDINILLDKKELVRYHGSLLPTATTPTSNVKSRTNSSKNTKTSSNPPTIDHSIDNAINAPLISETIRLLQWMTLKMSVKSLNVTLFDDDTTAGVNLSNLEISASDIIDHVQQSAEISLSLEEITSSFSDVNTSTSINPINIQNLNTTLTGSLTNRAVSLNFGVKASPTVQVDHPLLTKIAEIMNSPHFKNSQPPPSPPIQRSESNVSSLTGKKIKQIDLSLLLHNATVSLHNRDETSLHFKVGVMRGSSQIMRIGDRRLPPFFLECRKIGLGLENTKQEKAVQILHIHRVGADINITNQNTIKVNASVNNLYADVSPALFQFSGVFASHLITTFKLKFPPFENDIPMATKDTLNGDLHECFDSLKSNKPIPIQPDAKLNLNIEASDITVLFPHSTHPEVPHMPSVQDYLTLRQTHPHEWETCQVKDFKFSMTKGRTEEFDLQIHHIKVLEGVSPNAQTYVDCEWFGLTQRSFFKHLDIFGSTAQVNFTPSRLLKVIRVSRDITFSVWDCLTTCRWAQQQIQPSFPGTLPYDSIEAYQAAAKILPSLIAGDGNVAKRLLIKDVDVALSFNPNDNSPLNISLSTFMSNELPEQFAFKDVKISITKEDVVSVGKLELCHCIDNNPKIISGRKLLDMRVRHHLTHSKANVSEAALKLLNGSDGFVISIQNVKAAFPHSISNFGNIFRPIATSATSMASNFITQKGSWTPESRQEFRKVFWRPPPMSHDASFHLLSNCDTTVTAPVPKSSIALSNIELCIVDDPLESWLQEISPLWNEELEERVASNEWVSRVGQKVSGRETRDYFYDSKRWIDRIKTKRAHLTYLIDGSYNLNPSPPSLLRLTLKTCQIDCDVGNSTKTREIVNTFNSTPLDLISIDVLFLLQTSVSMSMAANGISVNIRGQTEPIVHISDVQMGGDFAILMPETRVGTTLPLPSVMSLPKIYVDMRCHCSGVSVNFRPVIMYGMQEAAAFANRLLPQSFLPENLTWWDVIRMTVDAKMLVTVDQTEMNLLGLGEKVSLRVGGAKISYMNSRAEVEGIEVTAQLLPSNDYVPALLELPHFNMSVDLIWACSTSSALFRPFVSASTGEIINDHVVSQEDFTSRGLSVVVEARLSGNIKRGMLEWAMGGGGLTPNSKFNPIPTFTFFFAESIKNLVKWGRVFSAIPPAPFPKKCSGINLGINALVNHVIGATVKFKVDAFEVCFFDTNPFDVEPRGLRLSIEEVVEGELVMRKWEKGGILPDPFVEGILQMPGSLWCVKQVVFKTGVINARICSKCSGSRGKFLFVLDSVSVEMGGVEELGEAEEVEVEVEVEVDEARVKGMMDFANSTLSRRMSSFSPRNDRKDSGSSFDSSTPGEGSRSMSKSVASKSKIEKEFLLRVIVTRFKLLSTQETNETLLFMGKNIMDATLDLVTSNFEPPSIIADSVRKQGGLDVVDLRGSDLNNSVMEEEEEEETMSVGSSRCTSLVGEGALDRSGSGSVRSRGESDQSAEAFMNKQFEERGARDRMLSNISTQTGLESRAETMMKLIIIEVLEPQIQLVDDKNKGCAVFGLNNVTLQARCSLEEGEKKRGKADLHKELQKLATRGCDKWTEIFMVSVCGAQFHVAPADVDVGAGLLWLPKTAFEEDKGEEGEEFKFELDQRQVALLSAAGSNFTVPNVGGGGSGGGGGGGGERGSDEGVGVEVERMYPELTVIDVWHKRRQLCWEARHLGLVEERLKEKREELEGYAEDKIMNGGFGWAGELEKLVKESREGREEKEKEGKLMLEVLHERIRGLTLRTRQLEFRPNLQLFMMIPSVVVELKVLAEDEGGVSLGGTDPFLTLKLKDMGMSVSSYEGGDFSFQLWLHGVKVDSWSRIHNMAELKGVEVFSGLTHKHATRLRAGMGSGSRAASRLPVAWEEVRVRRGCADVQDLGSNLCLMQDGVHPMIAINLKLGDAEGMKEAGIVRHFEVNLVPMVVAITKSQVTSLINFFEGSVGAKEKKTDRKEEKAKRKFLGGLGEK</sequence>
<evidence type="ECO:0000313" key="3">
    <source>
        <dbReference type="EMBL" id="GMI17470.1"/>
    </source>
</evidence>
<accession>A0A9W7FSY6</accession>
<feature type="coiled-coil region" evidence="1">
    <location>
        <begin position="1837"/>
        <end position="1887"/>
    </location>
</feature>
<reference evidence="4" key="1">
    <citation type="journal article" date="2023" name="Commun. Biol.">
        <title>Genome analysis of Parmales, the sister group of diatoms, reveals the evolutionary specialization of diatoms from phago-mixotrophs to photoautotrophs.</title>
        <authorList>
            <person name="Ban H."/>
            <person name="Sato S."/>
            <person name="Yoshikawa S."/>
            <person name="Yamada K."/>
            <person name="Nakamura Y."/>
            <person name="Ichinomiya M."/>
            <person name="Sato N."/>
            <person name="Blanc-Mathieu R."/>
            <person name="Endo H."/>
            <person name="Kuwata A."/>
            <person name="Ogata H."/>
        </authorList>
    </citation>
    <scope>NUCLEOTIDE SEQUENCE [LARGE SCALE GENOMIC DNA]</scope>
    <source>
        <strain evidence="4">NIES 3700</strain>
    </source>
</reference>
<feature type="non-terminal residue" evidence="3">
    <location>
        <position position="2127"/>
    </location>
</feature>
<protein>
    <submittedName>
        <fullName evidence="3">Uncharacterized protein</fullName>
    </submittedName>
</protein>
<comment type="caution">
    <text evidence="3">The sequence shown here is derived from an EMBL/GenBank/DDBJ whole genome shotgun (WGS) entry which is preliminary data.</text>
</comment>
<feature type="region of interest" description="Disordered" evidence="2">
    <location>
        <begin position="318"/>
        <end position="340"/>
    </location>
</feature>
<feature type="region of interest" description="Disordered" evidence="2">
    <location>
        <begin position="1784"/>
        <end position="1805"/>
    </location>
</feature>
<feature type="compositionally biased region" description="Basic and acidic residues" evidence="2">
    <location>
        <begin position="2104"/>
        <end position="2116"/>
    </location>
</feature>
<evidence type="ECO:0000256" key="1">
    <source>
        <dbReference type="SAM" id="Coils"/>
    </source>
</evidence>
<feature type="compositionally biased region" description="Low complexity" evidence="2">
    <location>
        <begin position="160"/>
        <end position="178"/>
    </location>
</feature>
<feature type="region of interest" description="Disordered" evidence="2">
    <location>
        <begin position="2104"/>
        <end position="2127"/>
    </location>
</feature>
<dbReference type="PANTHER" id="PTHR15678">
    <property type="entry name" value="ANTIGEN MLAA-22-RELATED"/>
    <property type="match status" value="1"/>
</dbReference>
<evidence type="ECO:0000256" key="2">
    <source>
        <dbReference type="SAM" id="MobiDB-lite"/>
    </source>
</evidence>
<dbReference type="InterPro" id="IPR045167">
    <property type="entry name" value="Hobbit"/>
</dbReference>
<dbReference type="EMBL" id="BRXW01000292">
    <property type="protein sequence ID" value="GMI17470.1"/>
    <property type="molecule type" value="Genomic_DNA"/>
</dbReference>
<feature type="compositionally biased region" description="Gly residues" evidence="2">
    <location>
        <begin position="1786"/>
        <end position="1800"/>
    </location>
</feature>
<keyword evidence="4" id="KW-1185">Reference proteome</keyword>
<feature type="region of interest" description="Disordered" evidence="2">
    <location>
        <begin position="1596"/>
        <end position="1617"/>
    </location>
</feature>
<feature type="region of interest" description="Disordered" evidence="2">
    <location>
        <begin position="157"/>
        <end position="183"/>
    </location>
</feature>
<feature type="region of interest" description="Disordered" evidence="2">
    <location>
        <begin position="1460"/>
        <end position="1493"/>
    </location>
</feature>
<keyword evidence="1" id="KW-0175">Coiled coil</keyword>
<dbReference type="Proteomes" id="UP001165122">
    <property type="component" value="Unassembled WGS sequence"/>
</dbReference>
<proteinExistence type="predicted"/>
<evidence type="ECO:0000313" key="4">
    <source>
        <dbReference type="Proteomes" id="UP001165122"/>
    </source>
</evidence>
<dbReference type="PANTHER" id="PTHR15678:SF6">
    <property type="entry name" value="BRIDGE-LIKE LIPID TRANSFER PROTEIN FAMILY MEMBER 2"/>
    <property type="match status" value="1"/>
</dbReference>